<gene>
    <name evidence="3" type="ORF">CLIT_24c00440</name>
</gene>
<evidence type="ECO:0008006" key="5">
    <source>
        <dbReference type="Google" id="ProtNLM"/>
    </source>
</evidence>
<dbReference type="GO" id="GO:1990904">
    <property type="term" value="C:ribonucleoprotein complex"/>
    <property type="evidence" value="ECO:0007669"/>
    <property type="project" value="UniProtKB-KW"/>
</dbReference>
<dbReference type="Gene3D" id="2.30.30.30">
    <property type="match status" value="1"/>
</dbReference>
<evidence type="ECO:0000256" key="1">
    <source>
        <dbReference type="ARBA" id="ARBA00022980"/>
    </source>
</evidence>
<dbReference type="EMBL" id="JJMM01000023">
    <property type="protein sequence ID" value="KDR94281.1"/>
    <property type="molecule type" value="Genomic_DNA"/>
</dbReference>
<evidence type="ECO:0000313" key="4">
    <source>
        <dbReference type="Proteomes" id="UP000027946"/>
    </source>
</evidence>
<name>A0A069RB73_PEPLI</name>
<dbReference type="Proteomes" id="UP000027946">
    <property type="component" value="Unassembled WGS sequence"/>
</dbReference>
<dbReference type="STRING" id="1121324.CLIT_24c00440"/>
<dbReference type="eggNOG" id="COG2163">
    <property type="taxonomic scope" value="Bacteria"/>
</dbReference>
<protein>
    <recommendedName>
        <fullName evidence="5">LSU ribosomal protein L14E</fullName>
    </recommendedName>
</protein>
<proteinExistence type="predicted"/>
<comment type="caution">
    <text evidence="3">The sequence shown here is derived from an EMBL/GenBank/DDBJ whole genome shotgun (WGS) entry which is preliminary data.</text>
</comment>
<dbReference type="AlphaFoldDB" id="A0A069RB73"/>
<dbReference type="RefSeq" id="WP_038267290.1">
    <property type="nucleotide sequence ID" value="NZ_FSRH01000014.1"/>
</dbReference>
<keyword evidence="1" id="KW-0689">Ribosomal protein</keyword>
<dbReference type="GO" id="GO:0005840">
    <property type="term" value="C:ribosome"/>
    <property type="evidence" value="ECO:0007669"/>
    <property type="project" value="UniProtKB-KW"/>
</dbReference>
<dbReference type="CDD" id="cd06088">
    <property type="entry name" value="KOW_RPL14"/>
    <property type="match status" value="1"/>
</dbReference>
<dbReference type="InterPro" id="IPR041985">
    <property type="entry name" value="Ribosomal_eL14_KOW"/>
</dbReference>
<sequence length="93" mass="10758">MNERTDYEIGQAVKSKAGRDKGRILFVIGIADENYIFVADGDMRRIDKPKMKKVKHLVKLSTFSYELAKRIKNGDKINNAFLRRELEKLGLRS</sequence>
<keyword evidence="4" id="KW-1185">Reference proteome</keyword>
<accession>A0A069RB73</accession>
<evidence type="ECO:0000313" key="3">
    <source>
        <dbReference type="EMBL" id="KDR94281.1"/>
    </source>
</evidence>
<dbReference type="SUPFAM" id="SSF50104">
    <property type="entry name" value="Translation proteins SH3-like domain"/>
    <property type="match status" value="1"/>
</dbReference>
<dbReference type="InterPro" id="IPR008991">
    <property type="entry name" value="Translation_prot_SH3-like_sf"/>
</dbReference>
<reference evidence="3 4" key="1">
    <citation type="submission" date="2014-03" db="EMBL/GenBank/DDBJ databases">
        <title>Genome sequence of Clostridium litorale W6, DSM 5388.</title>
        <authorList>
            <person name="Poehlein A."/>
            <person name="Jagirdar A."/>
            <person name="Khonsari B."/>
            <person name="Chibani C.M."/>
            <person name="Gutierrez Gutierrez D.A."/>
            <person name="Davydova E."/>
            <person name="Alghaithi H.S."/>
            <person name="Nair K.P."/>
            <person name="Dhamotharan K."/>
            <person name="Chandran L."/>
            <person name="G W."/>
            <person name="Daniel R."/>
        </authorList>
    </citation>
    <scope>NUCLEOTIDE SEQUENCE [LARGE SCALE GENOMIC DNA]</scope>
    <source>
        <strain evidence="3 4">W6</strain>
    </source>
</reference>
<dbReference type="InterPro" id="IPR014722">
    <property type="entry name" value="Rib_uL2_dom2"/>
</dbReference>
<keyword evidence="2" id="KW-0687">Ribonucleoprotein</keyword>
<evidence type="ECO:0000256" key="2">
    <source>
        <dbReference type="ARBA" id="ARBA00023274"/>
    </source>
</evidence>
<organism evidence="3 4">
    <name type="scientific">Peptoclostridium litorale DSM 5388</name>
    <dbReference type="NCBI Taxonomy" id="1121324"/>
    <lineage>
        <taxon>Bacteria</taxon>
        <taxon>Bacillati</taxon>
        <taxon>Bacillota</taxon>
        <taxon>Clostridia</taxon>
        <taxon>Peptostreptococcales</taxon>
        <taxon>Peptoclostridiaceae</taxon>
        <taxon>Peptoclostridium</taxon>
    </lineage>
</organism>
<dbReference type="OrthoDB" id="1683515at2"/>